<dbReference type="InterPro" id="IPR050744">
    <property type="entry name" value="AI-2_Isomerase_LsrG"/>
</dbReference>
<dbReference type="AlphaFoldDB" id="A0A0F5K1P6"/>
<protein>
    <recommendedName>
        <fullName evidence="1">ABM domain-containing protein</fullName>
    </recommendedName>
</protein>
<dbReference type="EMBL" id="LAQU01000007">
    <property type="protein sequence ID" value="KKB63850.1"/>
    <property type="molecule type" value="Genomic_DNA"/>
</dbReference>
<dbReference type="Pfam" id="PF03992">
    <property type="entry name" value="ABM"/>
    <property type="match status" value="1"/>
</dbReference>
<dbReference type="Gene3D" id="3.30.70.100">
    <property type="match status" value="1"/>
</dbReference>
<accession>A0A0F5K1P6</accession>
<name>A0A0F5K1P6_9BURK</name>
<dbReference type="RefSeq" id="WP_046152727.1">
    <property type="nucleotide sequence ID" value="NZ_CADFGU010000001.1"/>
</dbReference>
<dbReference type="PATRIC" id="fig|28092.6.peg.2188"/>
<dbReference type="GO" id="GO:0005829">
    <property type="term" value="C:cytosol"/>
    <property type="evidence" value="ECO:0007669"/>
    <property type="project" value="TreeGrafter"/>
</dbReference>
<feature type="domain" description="ABM" evidence="1">
    <location>
        <begin position="17"/>
        <end position="106"/>
    </location>
</feature>
<dbReference type="GO" id="GO:0016491">
    <property type="term" value="F:oxidoreductase activity"/>
    <property type="evidence" value="ECO:0007669"/>
    <property type="project" value="TreeGrafter"/>
</dbReference>
<evidence type="ECO:0000313" key="3">
    <source>
        <dbReference type="Proteomes" id="UP000033618"/>
    </source>
</evidence>
<dbReference type="InterPro" id="IPR007138">
    <property type="entry name" value="ABM_dom"/>
</dbReference>
<reference evidence="2 3" key="1">
    <citation type="submission" date="2015-03" db="EMBL/GenBank/DDBJ databases">
        <title>Draft Genome Sequence of Burkholderia andropogonis type strain ICMP2807, isolated from Sorghum bicolor.</title>
        <authorList>
            <person name="Lopes-Santos L."/>
            <person name="Castro D.B."/>
            <person name="Ottoboni L.M."/>
            <person name="Park D."/>
            <person name="Weirc B.S."/>
            <person name="Destefano S.A."/>
        </authorList>
    </citation>
    <scope>NUCLEOTIDE SEQUENCE [LARGE SCALE GENOMIC DNA]</scope>
    <source>
        <strain evidence="2 3">ICMP2807</strain>
    </source>
</reference>
<organism evidence="2 3">
    <name type="scientific">Robbsia andropogonis</name>
    <dbReference type="NCBI Taxonomy" id="28092"/>
    <lineage>
        <taxon>Bacteria</taxon>
        <taxon>Pseudomonadati</taxon>
        <taxon>Pseudomonadota</taxon>
        <taxon>Betaproteobacteria</taxon>
        <taxon>Burkholderiales</taxon>
        <taxon>Burkholderiaceae</taxon>
        <taxon>Robbsia</taxon>
    </lineage>
</organism>
<dbReference type="Proteomes" id="UP000033618">
    <property type="component" value="Unassembled WGS sequence"/>
</dbReference>
<dbReference type="OrthoDB" id="9812192at2"/>
<proteinExistence type="predicted"/>
<sequence>MTASPSHPSSADAASVFVVIAEFTVKPGAREAFLKVGAGDAEGSVSNEEGCFAFDVLVSEDGENRVTFHEVYRDRAAFETHKTQPHYKVFAEASPPLLAGAPTVRFYLSKPSKG</sequence>
<dbReference type="PANTHER" id="PTHR33336:SF1">
    <property type="entry name" value="(4S)-4-HYDROXY-5-PHOSPHONOOXYPENTANE-2,3-DIONE ISOMERASE"/>
    <property type="match status" value="1"/>
</dbReference>
<dbReference type="PANTHER" id="PTHR33336">
    <property type="entry name" value="QUINOL MONOOXYGENASE YGIN-RELATED"/>
    <property type="match status" value="1"/>
</dbReference>
<dbReference type="PROSITE" id="PS51725">
    <property type="entry name" value="ABM"/>
    <property type="match status" value="1"/>
</dbReference>
<evidence type="ECO:0000313" key="2">
    <source>
        <dbReference type="EMBL" id="KKB63850.1"/>
    </source>
</evidence>
<comment type="caution">
    <text evidence="2">The sequence shown here is derived from an EMBL/GenBank/DDBJ whole genome shotgun (WGS) entry which is preliminary data.</text>
</comment>
<keyword evidence="3" id="KW-1185">Reference proteome</keyword>
<dbReference type="STRING" id="28092.WM40_09300"/>
<gene>
    <name evidence="2" type="ORF">WM40_09300</name>
</gene>
<evidence type="ECO:0000259" key="1">
    <source>
        <dbReference type="PROSITE" id="PS51725"/>
    </source>
</evidence>
<dbReference type="InterPro" id="IPR011008">
    <property type="entry name" value="Dimeric_a/b-barrel"/>
</dbReference>
<dbReference type="SUPFAM" id="SSF54909">
    <property type="entry name" value="Dimeric alpha+beta barrel"/>
    <property type="match status" value="1"/>
</dbReference>